<feature type="compositionally biased region" description="Low complexity" evidence="1">
    <location>
        <begin position="56"/>
        <end position="76"/>
    </location>
</feature>
<evidence type="ECO:0000313" key="3">
    <source>
        <dbReference type="Proteomes" id="UP000298030"/>
    </source>
</evidence>
<feature type="region of interest" description="Disordered" evidence="1">
    <location>
        <begin position="1"/>
        <end position="97"/>
    </location>
</feature>
<feature type="compositionally biased region" description="Pro residues" evidence="1">
    <location>
        <begin position="117"/>
        <end position="137"/>
    </location>
</feature>
<dbReference type="AlphaFoldDB" id="A0A4Y7T897"/>
<evidence type="ECO:0000256" key="1">
    <source>
        <dbReference type="SAM" id="MobiDB-lite"/>
    </source>
</evidence>
<proteinExistence type="predicted"/>
<sequence>MSRSTNSSHGHVPASPSPIGPHSMQAEQQLPPTTVTTRKEKKSKSKSKPSSKEPSRSSGSTSQSTSVASPSPLSPTFSSQGPLSPTSPGEAGKYVSPITVEQGLGFFDAEDFVPSHTPSPNPSYAPSPNPSIRPPSPFAAGSFATANGRSRATSVLETGSGGSSRSGSKRGSRSGSVVGVRQGVVGERHYSAVREGLDEGRRVERWRARVREVNGGEIAAHYQRRHFLTSFRSVCWAKVSLYWSSSRTAPSSFDACFRLSVGCLPAHISRLARISCLLMLRPSPCLPVLDP</sequence>
<dbReference type="EMBL" id="QPFP01000025">
    <property type="protein sequence ID" value="TEB29799.1"/>
    <property type="molecule type" value="Genomic_DNA"/>
</dbReference>
<organism evidence="2 3">
    <name type="scientific">Coprinellus micaceus</name>
    <name type="common">Glistening ink-cap mushroom</name>
    <name type="synonym">Coprinus micaceus</name>
    <dbReference type="NCBI Taxonomy" id="71717"/>
    <lineage>
        <taxon>Eukaryota</taxon>
        <taxon>Fungi</taxon>
        <taxon>Dikarya</taxon>
        <taxon>Basidiomycota</taxon>
        <taxon>Agaricomycotina</taxon>
        <taxon>Agaricomycetes</taxon>
        <taxon>Agaricomycetidae</taxon>
        <taxon>Agaricales</taxon>
        <taxon>Agaricineae</taxon>
        <taxon>Psathyrellaceae</taxon>
        <taxon>Coprinellus</taxon>
    </lineage>
</organism>
<feature type="compositionally biased region" description="Polar residues" evidence="1">
    <location>
        <begin position="77"/>
        <end position="87"/>
    </location>
</feature>
<accession>A0A4Y7T897</accession>
<feature type="region of interest" description="Disordered" evidence="1">
    <location>
        <begin position="110"/>
        <end position="178"/>
    </location>
</feature>
<dbReference type="Proteomes" id="UP000298030">
    <property type="component" value="Unassembled WGS sequence"/>
</dbReference>
<comment type="caution">
    <text evidence="2">The sequence shown here is derived from an EMBL/GenBank/DDBJ whole genome shotgun (WGS) entry which is preliminary data.</text>
</comment>
<feature type="compositionally biased region" description="Polar residues" evidence="1">
    <location>
        <begin position="25"/>
        <end position="36"/>
    </location>
</feature>
<feature type="compositionally biased region" description="Polar residues" evidence="1">
    <location>
        <begin position="144"/>
        <end position="157"/>
    </location>
</feature>
<feature type="compositionally biased region" description="Basic residues" evidence="1">
    <location>
        <begin position="39"/>
        <end position="49"/>
    </location>
</feature>
<reference evidence="2 3" key="1">
    <citation type="journal article" date="2019" name="Nat. Ecol. Evol.">
        <title>Megaphylogeny resolves global patterns of mushroom evolution.</title>
        <authorList>
            <person name="Varga T."/>
            <person name="Krizsan K."/>
            <person name="Foldi C."/>
            <person name="Dima B."/>
            <person name="Sanchez-Garcia M."/>
            <person name="Sanchez-Ramirez S."/>
            <person name="Szollosi G.J."/>
            <person name="Szarkandi J.G."/>
            <person name="Papp V."/>
            <person name="Albert L."/>
            <person name="Andreopoulos W."/>
            <person name="Angelini C."/>
            <person name="Antonin V."/>
            <person name="Barry K.W."/>
            <person name="Bougher N.L."/>
            <person name="Buchanan P."/>
            <person name="Buyck B."/>
            <person name="Bense V."/>
            <person name="Catcheside P."/>
            <person name="Chovatia M."/>
            <person name="Cooper J."/>
            <person name="Damon W."/>
            <person name="Desjardin D."/>
            <person name="Finy P."/>
            <person name="Geml J."/>
            <person name="Haridas S."/>
            <person name="Hughes K."/>
            <person name="Justo A."/>
            <person name="Karasinski D."/>
            <person name="Kautmanova I."/>
            <person name="Kiss B."/>
            <person name="Kocsube S."/>
            <person name="Kotiranta H."/>
            <person name="LaButti K.M."/>
            <person name="Lechner B.E."/>
            <person name="Liimatainen K."/>
            <person name="Lipzen A."/>
            <person name="Lukacs Z."/>
            <person name="Mihaltcheva S."/>
            <person name="Morgado L.N."/>
            <person name="Niskanen T."/>
            <person name="Noordeloos M.E."/>
            <person name="Ohm R.A."/>
            <person name="Ortiz-Santana B."/>
            <person name="Ovrebo C."/>
            <person name="Racz N."/>
            <person name="Riley R."/>
            <person name="Savchenko A."/>
            <person name="Shiryaev A."/>
            <person name="Soop K."/>
            <person name="Spirin V."/>
            <person name="Szebenyi C."/>
            <person name="Tomsovsky M."/>
            <person name="Tulloss R.E."/>
            <person name="Uehling J."/>
            <person name="Grigoriev I.V."/>
            <person name="Vagvolgyi C."/>
            <person name="Papp T."/>
            <person name="Martin F.M."/>
            <person name="Miettinen O."/>
            <person name="Hibbett D.S."/>
            <person name="Nagy L.G."/>
        </authorList>
    </citation>
    <scope>NUCLEOTIDE SEQUENCE [LARGE SCALE GENOMIC DNA]</scope>
    <source>
        <strain evidence="2 3">FP101781</strain>
    </source>
</reference>
<name>A0A4Y7T897_COPMI</name>
<protein>
    <submittedName>
        <fullName evidence="2">Uncharacterized protein</fullName>
    </submittedName>
</protein>
<evidence type="ECO:0000313" key="2">
    <source>
        <dbReference type="EMBL" id="TEB29799.1"/>
    </source>
</evidence>
<keyword evidence="3" id="KW-1185">Reference proteome</keyword>
<gene>
    <name evidence="2" type="ORF">FA13DRAFT_595711</name>
</gene>